<dbReference type="GeneID" id="94431713"/>
<dbReference type="RefSeq" id="XP_067919526.1">
    <property type="nucleotide sequence ID" value="XM_068068502.1"/>
</dbReference>
<name>A0A2C6KMV3_9APIC</name>
<protein>
    <submittedName>
        <fullName evidence="1">Uncharacterized protein</fullName>
    </submittedName>
</protein>
<dbReference type="EMBL" id="MIGC01004665">
    <property type="protein sequence ID" value="PHJ17812.1"/>
    <property type="molecule type" value="Genomic_DNA"/>
</dbReference>
<organism evidence="1 2">
    <name type="scientific">Cystoisospora suis</name>
    <dbReference type="NCBI Taxonomy" id="483139"/>
    <lineage>
        <taxon>Eukaryota</taxon>
        <taxon>Sar</taxon>
        <taxon>Alveolata</taxon>
        <taxon>Apicomplexa</taxon>
        <taxon>Conoidasida</taxon>
        <taxon>Coccidia</taxon>
        <taxon>Eucoccidiorida</taxon>
        <taxon>Eimeriorina</taxon>
        <taxon>Sarcocystidae</taxon>
        <taxon>Cystoisospora</taxon>
    </lineage>
</organism>
<gene>
    <name evidence="1" type="ORF">CSUI_008368</name>
</gene>
<dbReference type="VEuPathDB" id="ToxoDB:CSUI_008368"/>
<evidence type="ECO:0000313" key="2">
    <source>
        <dbReference type="Proteomes" id="UP000221165"/>
    </source>
</evidence>
<proteinExistence type="predicted"/>
<reference evidence="1 2" key="1">
    <citation type="journal article" date="2017" name="Int. J. Parasitol.">
        <title>The genome of the protozoan parasite Cystoisospora suis and a reverse vaccinology approach to identify vaccine candidates.</title>
        <authorList>
            <person name="Palmieri N."/>
            <person name="Shrestha A."/>
            <person name="Ruttkowski B."/>
            <person name="Beck T."/>
            <person name="Vogl C."/>
            <person name="Tomley F."/>
            <person name="Blake D.P."/>
            <person name="Joachim A."/>
        </authorList>
    </citation>
    <scope>NUCLEOTIDE SEQUENCE [LARGE SCALE GENOMIC DNA]</scope>
    <source>
        <strain evidence="1 2">Wien I</strain>
    </source>
</reference>
<sequence length="60" mass="6573">MSAEAGFSGAHVYRSSSDVRIQGCRSIRAQIGQTSLLWRMPSSLELGGQEKFCGLIVRSR</sequence>
<comment type="caution">
    <text evidence="1">The sequence shown here is derived from an EMBL/GenBank/DDBJ whole genome shotgun (WGS) entry which is preliminary data.</text>
</comment>
<evidence type="ECO:0000313" key="1">
    <source>
        <dbReference type="EMBL" id="PHJ17812.1"/>
    </source>
</evidence>
<dbReference type="AlphaFoldDB" id="A0A2C6KMV3"/>
<accession>A0A2C6KMV3</accession>
<keyword evidence="2" id="KW-1185">Reference proteome</keyword>
<dbReference type="Proteomes" id="UP000221165">
    <property type="component" value="Unassembled WGS sequence"/>
</dbReference>